<accession>A0A8D8M6F2</accession>
<feature type="domain" description="Thioester reductase (TE)" evidence="12">
    <location>
        <begin position="23"/>
        <end position="294"/>
    </location>
</feature>
<dbReference type="EMBL" id="HBUF01220108">
    <property type="protein sequence ID" value="CAG6669070.1"/>
    <property type="molecule type" value="Transcribed_RNA"/>
</dbReference>
<keyword evidence="4 10" id="KW-0812">Transmembrane</keyword>
<comment type="similarity">
    <text evidence="2 10">Belongs to the fatty acyl-CoA reductase family.</text>
</comment>
<dbReference type="EMBL" id="HBUF01365825">
    <property type="protein sequence ID" value="CAG6723506.1"/>
    <property type="molecule type" value="Transcribed_RNA"/>
</dbReference>
<keyword evidence="5 10" id="KW-0521">NADP</keyword>
<evidence type="ECO:0000256" key="9">
    <source>
        <dbReference type="ARBA" id="ARBA00052530"/>
    </source>
</evidence>
<protein>
    <recommendedName>
        <fullName evidence="10">Fatty acyl-CoA reductase</fullName>
        <ecNumber evidence="10">1.2.1.84</ecNumber>
    </recommendedName>
</protein>
<evidence type="ECO:0000256" key="6">
    <source>
        <dbReference type="ARBA" id="ARBA00022989"/>
    </source>
</evidence>
<evidence type="ECO:0000256" key="3">
    <source>
        <dbReference type="ARBA" id="ARBA00022516"/>
    </source>
</evidence>
<evidence type="ECO:0000259" key="11">
    <source>
        <dbReference type="Pfam" id="PF03015"/>
    </source>
</evidence>
<keyword evidence="6 10" id="KW-1133">Transmembrane helix</keyword>
<dbReference type="SUPFAM" id="SSF51735">
    <property type="entry name" value="NAD(P)-binding Rossmann-fold domains"/>
    <property type="match status" value="1"/>
</dbReference>
<dbReference type="CDD" id="cd05236">
    <property type="entry name" value="FAR-N_SDR_e"/>
    <property type="match status" value="1"/>
</dbReference>
<comment type="function">
    <text evidence="10">Catalyzes the reduction of fatty acyl-CoA to fatty alcohols.</text>
</comment>
<dbReference type="GO" id="GO:0102965">
    <property type="term" value="F:alcohol-forming long-chain fatty acyl-CoA reductase activity"/>
    <property type="evidence" value="ECO:0007669"/>
    <property type="project" value="UniProtKB-EC"/>
</dbReference>
<dbReference type="InterPro" id="IPR036291">
    <property type="entry name" value="NAD(P)-bd_dom_sf"/>
</dbReference>
<evidence type="ECO:0000256" key="7">
    <source>
        <dbReference type="ARBA" id="ARBA00023098"/>
    </source>
</evidence>
<keyword evidence="7 10" id="KW-0443">Lipid metabolism</keyword>
<evidence type="ECO:0000259" key="12">
    <source>
        <dbReference type="Pfam" id="PF07993"/>
    </source>
</evidence>
<proteinExistence type="inferred from homology"/>
<dbReference type="GO" id="GO:0035336">
    <property type="term" value="P:long-chain fatty-acyl-CoA metabolic process"/>
    <property type="evidence" value="ECO:0007669"/>
    <property type="project" value="TreeGrafter"/>
</dbReference>
<dbReference type="AlphaFoldDB" id="A0A8D8M6F2"/>
<dbReference type="GO" id="GO:0016020">
    <property type="term" value="C:membrane"/>
    <property type="evidence" value="ECO:0007669"/>
    <property type="project" value="UniProtKB-SubCell"/>
</dbReference>
<dbReference type="EMBL" id="HBUF01365826">
    <property type="protein sequence ID" value="CAG6723507.1"/>
    <property type="molecule type" value="Transcribed_RNA"/>
</dbReference>
<dbReference type="EMBL" id="HBUF01365824">
    <property type="protein sequence ID" value="CAG6723505.1"/>
    <property type="molecule type" value="Transcribed_RNA"/>
</dbReference>
<dbReference type="Pfam" id="PF07993">
    <property type="entry name" value="NAD_binding_4"/>
    <property type="match status" value="1"/>
</dbReference>
<evidence type="ECO:0000256" key="8">
    <source>
        <dbReference type="ARBA" id="ARBA00023136"/>
    </source>
</evidence>
<dbReference type="GO" id="GO:0005777">
    <property type="term" value="C:peroxisome"/>
    <property type="evidence" value="ECO:0007669"/>
    <property type="project" value="TreeGrafter"/>
</dbReference>
<dbReference type="EC" id="1.2.1.84" evidence="10"/>
<dbReference type="InterPro" id="IPR033640">
    <property type="entry name" value="FAR_C"/>
</dbReference>
<feature type="transmembrane region" description="Helical" evidence="10">
    <location>
        <begin position="478"/>
        <end position="506"/>
    </location>
</feature>
<evidence type="ECO:0000256" key="10">
    <source>
        <dbReference type="RuleBase" id="RU363097"/>
    </source>
</evidence>
<dbReference type="FunFam" id="3.40.50.720:FF:000143">
    <property type="entry name" value="Fatty acyl-CoA reductase"/>
    <property type="match status" value="1"/>
</dbReference>
<dbReference type="InterPro" id="IPR013120">
    <property type="entry name" value="FAR_NAD-bd"/>
</dbReference>
<evidence type="ECO:0000256" key="2">
    <source>
        <dbReference type="ARBA" id="ARBA00005928"/>
    </source>
</evidence>
<feature type="domain" description="Fatty acyl-CoA reductase C-terminal" evidence="11">
    <location>
        <begin position="369"/>
        <end position="459"/>
    </location>
</feature>
<evidence type="ECO:0000256" key="1">
    <source>
        <dbReference type="ARBA" id="ARBA00004141"/>
    </source>
</evidence>
<organism evidence="13">
    <name type="scientific">Cacopsylla melanoneura</name>
    <dbReference type="NCBI Taxonomy" id="428564"/>
    <lineage>
        <taxon>Eukaryota</taxon>
        <taxon>Metazoa</taxon>
        <taxon>Ecdysozoa</taxon>
        <taxon>Arthropoda</taxon>
        <taxon>Hexapoda</taxon>
        <taxon>Insecta</taxon>
        <taxon>Pterygota</taxon>
        <taxon>Neoptera</taxon>
        <taxon>Paraneoptera</taxon>
        <taxon>Hemiptera</taxon>
        <taxon>Sternorrhyncha</taxon>
        <taxon>Psylloidea</taxon>
        <taxon>Psyllidae</taxon>
        <taxon>Psyllinae</taxon>
        <taxon>Cacopsylla</taxon>
    </lineage>
</organism>
<dbReference type="InterPro" id="IPR026055">
    <property type="entry name" value="FAR"/>
</dbReference>
<dbReference type="GO" id="GO:0080019">
    <property type="term" value="F:alcohol-forming very long-chain fatty acyl-CoA reductase activity"/>
    <property type="evidence" value="ECO:0007669"/>
    <property type="project" value="InterPro"/>
</dbReference>
<keyword evidence="10" id="KW-0560">Oxidoreductase</keyword>
<evidence type="ECO:0000313" key="13">
    <source>
        <dbReference type="EMBL" id="CAG6618467.1"/>
    </source>
</evidence>
<comment type="catalytic activity">
    <reaction evidence="9 10">
        <text>a long-chain fatty acyl-CoA + 2 NADPH + 2 H(+) = a long-chain primary fatty alcohol + 2 NADP(+) + CoA</text>
        <dbReference type="Rhea" id="RHEA:52716"/>
        <dbReference type="ChEBI" id="CHEBI:15378"/>
        <dbReference type="ChEBI" id="CHEBI:57287"/>
        <dbReference type="ChEBI" id="CHEBI:57783"/>
        <dbReference type="ChEBI" id="CHEBI:58349"/>
        <dbReference type="ChEBI" id="CHEBI:77396"/>
        <dbReference type="ChEBI" id="CHEBI:83139"/>
        <dbReference type="EC" id="1.2.1.84"/>
    </reaction>
</comment>
<dbReference type="CDD" id="cd09071">
    <property type="entry name" value="FAR_C"/>
    <property type="match status" value="1"/>
</dbReference>
<dbReference type="PANTHER" id="PTHR11011">
    <property type="entry name" value="MALE STERILITY PROTEIN 2-RELATED"/>
    <property type="match status" value="1"/>
</dbReference>
<evidence type="ECO:0000256" key="4">
    <source>
        <dbReference type="ARBA" id="ARBA00022692"/>
    </source>
</evidence>
<reference evidence="13" key="1">
    <citation type="submission" date="2021-05" db="EMBL/GenBank/DDBJ databases">
        <authorList>
            <person name="Alioto T."/>
            <person name="Alioto T."/>
            <person name="Gomez Garrido J."/>
        </authorList>
    </citation>
    <scope>NUCLEOTIDE SEQUENCE</scope>
</reference>
<sequence>MRIQVETAAETVADFYKNGEILLTGGTGFMGKLMIDKILRSFPDINNIYLMVRNKRGLTPEERVEKIFKTAIFDPLNREVPDFRSKIKLIPADIESENLGLSPENKKLLLSKVNIVFHCAASVRFDEELQIGVKTNLYATSQMLNLAKQCPHLKMFIYVSTAFSHFKMRTNVEEKLYKPDSSYRELIQVLKLSPNDPELKQLKKKYSKENANTYCLTKAASEELLSEEGRSYPVCIFRPSIVISTAKDPIPGWIDNLYGPTGLVTGVQAGVVRSIYCDPDVIADMVPVDLAVNALVCCTRDAYNRIQQDPSTLPIYNYVSSKDNPITWYEFQSKAFDHGVKNPPSRCLWYCFSYMVASKTLHTFLAFMLHYLPGYLFDMMFWATGQPMRLIPIYRRLDRASDALEPFSTQNWTFDNQNVQDTWTRLSSEERDKFPFNIRDLDWDSYMIDYIRGTMIHHLQDSMEPDVRKKALKRYYRLYLCHLLLKGVIIFLIGLLFWSIFCLVLGS</sequence>
<dbReference type="EMBL" id="HBUF01365827">
    <property type="protein sequence ID" value="CAG6723508.1"/>
    <property type="molecule type" value="Transcribed_RNA"/>
</dbReference>
<dbReference type="Pfam" id="PF03015">
    <property type="entry name" value="Sterile"/>
    <property type="match status" value="1"/>
</dbReference>
<keyword evidence="8 10" id="KW-0472">Membrane</keyword>
<comment type="subcellular location">
    <subcellularLocation>
        <location evidence="1">Membrane</location>
        <topology evidence="1">Multi-pass membrane protein</topology>
    </subcellularLocation>
</comment>
<dbReference type="EMBL" id="HBUF01042395">
    <property type="protein sequence ID" value="CAG6618468.1"/>
    <property type="molecule type" value="Transcribed_RNA"/>
</dbReference>
<name>A0A8D8M6F2_9HEMI</name>
<dbReference type="PANTHER" id="PTHR11011:SF60">
    <property type="entry name" value="FATTY ACYL-COA REDUCTASE-RELATED"/>
    <property type="match status" value="1"/>
</dbReference>
<dbReference type="EMBL" id="HBUF01042394">
    <property type="protein sequence ID" value="CAG6618467.1"/>
    <property type="molecule type" value="Transcribed_RNA"/>
</dbReference>
<dbReference type="Gene3D" id="3.40.50.720">
    <property type="entry name" value="NAD(P)-binding Rossmann-like Domain"/>
    <property type="match status" value="1"/>
</dbReference>
<evidence type="ECO:0000256" key="5">
    <source>
        <dbReference type="ARBA" id="ARBA00022857"/>
    </source>
</evidence>
<keyword evidence="3 10" id="KW-0444">Lipid biosynthesis</keyword>